<dbReference type="PROSITE" id="PS50887">
    <property type="entry name" value="GGDEF"/>
    <property type="match status" value="1"/>
</dbReference>
<dbReference type="FunFam" id="3.30.70.270:FF:000001">
    <property type="entry name" value="Diguanylate cyclase domain protein"/>
    <property type="match status" value="1"/>
</dbReference>
<reference evidence="5" key="1">
    <citation type="submission" date="2022-11" db="EMBL/GenBank/DDBJ databases">
        <title>Parathalassolutuus dongxingensis gen. nov., sp. nov., a novel member of family Oceanospirillaceae isolated from a coastal shrimp pond in Guangxi, China.</title>
        <authorList>
            <person name="Chen H."/>
        </authorList>
    </citation>
    <scope>NUCLEOTIDE SEQUENCE</scope>
    <source>
        <strain evidence="5">G-43</strain>
    </source>
</reference>
<dbReference type="InterPro" id="IPR001633">
    <property type="entry name" value="EAL_dom"/>
</dbReference>
<dbReference type="InterPro" id="IPR052155">
    <property type="entry name" value="Biofilm_reg_signaling"/>
</dbReference>
<dbReference type="InterPro" id="IPR029787">
    <property type="entry name" value="Nucleotide_cyclase"/>
</dbReference>
<dbReference type="CDD" id="cd01948">
    <property type="entry name" value="EAL"/>
    <property type="match status" value="1"/>
</dbReference>
<dbReference type="SUPFAM" id="SSF55785">
    <property type="entry name" value="PYP-like sensor domain (PAS domain)"/>
    <property type="match status" value="1"/>
</dbReference>
<keyword evidence="2" id="KW-0812">Transmembrane</keyword>
<feature type="transmembrane region" description="Helical" evidence="2">
    <location>
        <begin position="175"/>
        <end position="191"/>
    </location>
</feature>
<evidence type="ECO:0000313" key="6">
    <source>
        <dbReference type="Proteomes" id="UP001150830"/>
    </source>
</evidence>
<dbReference type="NCBIfam" id="TIGR00254">
    <property type="entry name" value="GGDEF"/>
    <property type="match status" value="1"/>
</dbReference>
<proteinExistence type="predicted"/>
<evidence type="ECO:0000256" key="1">
    <source>
        <dbReference type="ARBA" id="ARBA00001946"/>
    </source>
</evidence>
<dbReference type="SMART" id="SM00052">
    <property type="entry name" value="EAL"/>
    <property type="match status" value="1"/>
</dbReference>
<dbReference type="CDD" id="cd01949">
    <property type="entry name" value="GGDEF"/>
    <property type="match status" value="1"/>
</dbReference>
<evidence type="ECO:0000259" key="4">
    <source>
        <dbReference type="PROSITE" id="PS50887"/>
    </source>
</evidence>
<dbReference type="Gene3D" id="3.30.70.270">
    <property type="match status" value="1"/>
</dbReference>
<keyword evidence="2" id="KW-1133">Transmembrane helix</keyword>
<dbReference type="PROSITE" id="PS50883">
    <property type="entry name" value="EAL"/>
    <property type="match status" value="1"/>
</dbReference>
<sequence>MLSDRLRKLLLLIVPVFPDLEGARRNDQTQALSSQGISDDALSRLRARQLASVTRLTPLNAIANVLDVLLTLAVFQSTPYLQPLLIWAAAQLLLWGFATYNWYRFTLRTEPWLRASERAVRRTTIHSAVMAAMWAIPPLFLYTSSGLEQQLFLTAITAGMMCAGGFVFTTLPQAALVFMGILGAASVGALLQTDTSIGHYLILLLLVYLAILAVNILHAAAVFRAHVLADIASEQQNQVISLLLNDFEQSTADVLWEIGQDLRVLRTNTRLNDLFGDHRQSLERQHFPSMIQLLQEALPDDLRSSAHAQFLQFQTALGGKRAFRDLELPVSVNQQLHWWSITAKPTPEGNWRGVIADITHSHQAQQRIWQLAHEDSVTGLANRHWFQNQLEESLRGCRQDNERHALLCIDLDRFKAVNDTFGHDTGDLLLKVVAERLRHHTRSGDLVARTGGDEFAIILRHIHSQQQVDEIAQRLLGSLHQSCQLRGVNVSVGASIGIACVPDDGGLPEEVLKHADLALYQAKGNGRGRAIRFIPAMAERAHSRHRIEQALRLALQKHDITLMYQPQRHIQSGHLVGVEALARWFDPQLGQVSPALFVEVAEETGLIHELGLQVLQQACQYLADWKVDMTLSVNISPVQLGNPAIVAQIHDTLMQYDVPPHRLELEITENVLLGDSQGALEKLQQLRDMGVKIALDDFGTGYSSLAYLRRFPFDKIKIDRSFVREIVNEPSARTIVGAIIDMARALDMDVVAEGVENTESLHILRELGCDIAQGFHIFPPMTAQEFSRTLVRPVLSRTDRNS</sequence>
<feature type="domain" description="EAL" evidence="3">
    <location>
        <begin position="544"/>
        <end position="794"/>
    </location>
</feature>
<dbReference type="InterPro" id="IPR035965">
    <property type="entry name" value="PAS-like_dom_sf"/>
</dbReference>
<dbReference type="InterPro" id="IPR035919">
    <property type="entry name" value="EAL_sf"/>
</dbReference>
<dbReference type="AlphaFoldDB" id="A0A9X3EFV2"/>
<dbReference type="SUPFAM" id="SSF141868">
    <property type="entry name" value="EAL domain-like"/>
    <property type="match status" value="1"/>
</dbReference>
<dbReference type="GO" id="GO:0003824">
    <property type="term" value="F:catalytic activity"/>
    <property type="evidence" value="ECO:0007669"/>
    <property type="project" value="UniProtKB-ARBA"/>
</dbReference>
<gene>
    <name evidence="5" type="ORF">OUO13_12265</name>
</gene>
<organism evidence="5 6">
    <name type="scientific">Parathalassolituus penaei</name>
    <dbReference type="NCBI Taxonomy" id="2997323"/>
    <lineage>
        <taxon>Bacteria</taxon>
        <taxon>Pseudomonadati</taxon>
        <taxon>Pseudomonadota</taxon>
        <taxon>Gammaproteobacteria</taxon>
        <taxon>Oceanospirillales</taxon>
        <taxon>Oceanospirillaceae</taxon>
        <taxon>Parathalassolituus</taxon>
    </lineage>
</organism>
<evidence type="ECO:0000259" key="3">
    <source>
        <dbReference type="PROSITE" id="PS50883"/>
    </source>
</evidence>
<feature type="transmembrane region" description="Helical" evidence="2">
    <location>
        <begin position="124"/>
        <end position="144"/>
    </location>
</feature>
<dbReference type="Proteomes" id="UP001150830">
    <property type="component" value="Unassembled WGS sequence"/>
</dbReference>
<dbReference type="PANTHER" id="PTHR44757">
    <property type="entry name" value="DIGUANYLATE CYCLASE DGCP"/>
    <property type="match status" value="1"/>
</dbReference>
<feature type="domain" description="GGDEF" evidence="4">
    <location>
        <begin position="402"/>
        <end position="535"/>
    </location>
</feature>
<evidence type="ECO:0000256" key="2">
    <source>
        <dbReference type="SAM" id="Phobius"/>
    </source>
</evidence>
<dbReference type="InterPro" id="IPR043128">
    <property type="entry name" value="Rev_trsase/Diguanyl_cyclase"/>
</dbReference>
<dbReference type="SMART" id="SM00267">
    <property type="entry name" value="GGDEF"/>
    <property type="match status" value="1"/>
</dbReference>
<name>A0A9X3EFV2_9GAMM</name>
<keyword evidence="6" id="KW-1185">Reference proteome</keyword>
<dbReference type="Gene3D" id="3.30.450.20">
    <property type="entry name" value="PAS domain"/>
    <property type="match status" value="1"/>
</dbReference>
<dbReference type="InterPro" id="IPR000160">
    <property type="entry name" value="GGDEF_dom"/>
</dbReference>
<feature type="transmembrane region" description="Helical" evidence="2">
    <location>
        <begin position="84"/>
        <end position="103"/>
    </location>
</feature>
<dbReference type="SUPFAM" id="SSF55073">
    <property type="entry name" value="Nucleotide cyclase"/>
    <property type="match status" value="1"/>
</dbReference>
<dbReference type="EMBL" id="JAPNOA010000029">
    <property type="protein sequence ID" value="MCY0965965.1"/>
    <property type="molecule type" value="Genomic_DNA"/>
</dbReference>
<dbReference type="Gene3D" id="3.20.20.450">
    <property type="entry name" value="EAL domain"/>
    <property type="match status" value="1"/>
</dbReference>
<dbReference type="PANTHER" id="PTHR44757:SF2">
    <property type="entry name" value="BIOFILM ARCHITECTURE MAINTENANCE PROTEIN MBAA"/>
    <property type="match status" value="1"/>
</dbReference>
<evidence type="ECO:0000313" key="5">
    <source>
        <dbReference type="EMBL" id="MCY0965965.1"/>
    </source>
</evidence>
<comment type="cofactor">
    <cofactor evidence="1">
        <name>Mg(2+)</name>
        <dbReference type="ChEBI" id="CHEBI:18420"/>
    </cofactor>
</comment>
<feature type="transmembrane region" description="Helical" evidence="2">
    <location>
        <begin position="197"/>
        <end position="217"/>
    </location>
</feature>
<protein>
    <submittedName>
        <fullName evidence="5">EAL domain-containing protein</fullName>
    </submittedName>
</protein>
<comment type="caution">
    <text evidence="5">The sequence shown here is derived from an EMBL/GenBank/DDBJ whole genome shotgun (WGS) entry which is preliminary data.</text>
</comment>
<dbReference type="RefSeq" id="WP_283174173.1">
    <property type="nucleotide sequence ID" value="NZ_JAPNOA010000029.1"/>
</dbReference>
<accession>A0A9X3EFV2</accession>
<keyword evidence="2" id="KW-0472">Membrane</keyword>
<feature type="transmembrane region" description="Helical" evidence="2">
    <location>
        <begin position="56"/>
        <end position="78"/>
    </location>
</feature>
<dbReference type="Pfam" id="PF00563">
    <property type="entry name" value="EAL"/>
    <property type="match status" value="1"/>
</dbReference>
<dbReference type="Pfam" id="PF00990">
    <property type="entry name" value="GGDEF"/>
    <property type="match status" value="1"/>
</dbReference>